<evidence type="ECO:0008006" key="3">
    <source>
        <dbReference type="Google" id="ProtNLM"/>
    </source>
</evidence>
<organism evidence="1 2">
    <name type="scientific">Candidatus Brocadia carolinensis</name>
    <dbReference type="NCBI Taxonomy" id="1004156"/>
    <lineage>
        <taxon>Bacteria</taxon>
        <taxon>Pseudomonadati</taxon>
        <taxon>Planctomycetota</taxon>
        <taxon>Candidatus Brocadiia</taxon>
        <taxon>Candidatus Brocadiales</taxon>
        <taxon>Candidatus Brocadiaceae</taxon>
        <taxon>Candidatus Brocadia</taxon>
    </lineage>
</organism>
<evidence type="ECO:0000313" key="2">
    <source>
        <dbReference type="Proteomes" id="UP000189681"/>
    </source>
</evidence>
<dbReference type="AlphaFoldDB" id="A0A1V4APF8"/>
<accession>A0A1V4APF8</accession>
<protein>
    <recommendedName>
        <fullName evidence="3">Deoxyhypusine synthase</fullName>
    </recommendedName>
</protein>
<reference evidence="1 2" key="1">
    <citation type="journal article" date="2017" name="Water Res.">
        <title>Discovery and metagenomic analysis of an anammox bacterial enrichment related to Candidatus "Brocadia caroliniensis" in a full-scale glycerol-fed nitritation-denitritation separate centrate treatment process.</title>
        <authorList>
            <person name="Park H."/>
            <person name="Brotto A.C."/>
            <person name="van Loosdrecht M.C."/>
            <person name="Chandran K."/>
        </authorList>
    </citation>
    <scope>NUCLEOTIDE SEQUENCE [LARGE SCALE GENOMIC DNA]</scope>
    <source>
        <strain evidence="1">26THWARD</strain>
    </source>
</reference>
<name>A0A1V4APF8_9BACT</name>
<gene>
    <name evidence="1" type="ORF">AYP45_17470</name>
</gene>
<dbReference type="Proteomes" id="UP000189681">
    <property type="component" value="Unassembled WGS sequence"/>
</dbReference>
<evidence type="ECO:0000313" key="1">
    <source>
        <dbReference type="EMBL" id="OOP55002.1"/>
    </source>
</evidence>
<dbReference type="EMBL" id="AYTS01000192">
    <property type="protein sequence ID" value="OOP55002.1"/>
    <property type="molecule type" value="Genomic_DNA"/>
</dbReference>
<sequence length="323" mass="35502">MVRQRDDETNFFKPLDFGRIKTYSIKERKNLSHINLFAKPVLPEDGMHAFFESLPEFLASANLRKVIHAIVLAYQKKRPVVMALGAHVIKCGLSPLIIDLMNRRIITALAMHGAAAIHDYEVSLVGATSEDVAMSLKDGSFGMVQETAEAFQSASVQGIKDNKGLGRALGDTILEGENPYKDLSLLACGARLNIPTTVHVALGTDTIHMHPNVSGRDLGEASHIDFKILASVVSELEGGVWLNVGSAVIMPEVFLKAICIARNLGHKVENFVTVNMDMIQHYRPQTNVLKRPTQYGYAITGHHEIMLPLLRMGILTELGKGDE</sequence>
<dbReference type="STRING" id="1004156.AYP45_17470"/>
<proteinExistence type="predicted"/>
<comment type="caution">
    <text evidence="1">The sequence shown here is derived from an EMBL/GenBank/DDBJ whole genome shotgun (WGS) entry which is preliminary data.</text>
</comment>